<keyword evidence="8" id="KW-1185">Reference proteome</keyword>
<evidence type="ECO:0000313" key="8">
    <source>
        <dbReference type="Proteomes" id="UP000249299"/>
    </source>
</evidence>
<feature type="domain" description="Cytochrome c" evidence="6">
    <location>
        <begin position="29"/>
        <end position="107"/>
    </location>
</feature>
<evidence type="ECO:0000256" key="3">
    <source>
        <dbReference type="ARBA" id="ARBA00023004"/>
    </source>
</evidence>
<dbReference type="InterPro" id="IPR003143">
    <property type="entry name" value="Cyt_cd1_C_sf"/>
</dbReference>
<dbReference type="Gene3D" id="2.140.10.20">
    <property type="entry name" value="C-terminal (heme d1) domain of cytochrome cd1-nitrite reductase"/>
    <property type="match status" value="1"/>
</dbReference>
<dbReference type="GO" id="GO:0009055">
    <property type="term" value="F:electron transfer activity"/>
    <property type="evidence" value="ECO:0007669"/>
    <property type="project" value="InterPro"/>
</dbReference>
<feature type="signal peptide" evidence="5">
    <location>
        <begin position="1"/>
        <end position="30"/>
    </location>
</feature>
<evidence type="ECO:0000313" key="7">
    <source>
        <dbReference type="EMBL" id="RAI27838.1"/>
    </source>
</evidence>
<dbReference type="EMBL" id="NPEV01000014">
    <property type="protein sequence ID" value="RAI27838.1"/>
    <property type="molecule type" value="Genomic_DNA"/>
</dbReference>
<dbReference type="PROSITE" id="PS51007">
    <property type="entry name" value="CYTC"/>
    <property type="match status" value="1"/>
</dbReference>
<gene>
    <name evidence="7" type="ORF">CH339_08980</name>
</gene>
<evidence type="ECO:0000256" key="4">
    <source>
        <dbReference type="PROSITE-ProRule" id="PRU00433"/>
    </source>
</evidence>
<dbReference type="InterPro" id="IPR036909">
    <property type="entry name" value="Cyt_c-like_dom_sf"/>
</dbReference>
<dbReference type="SUPFAM" id="SSF46626">
    <property type="entry name" value="Cytochrome c"/>
    <property type="match status" value="1"/>
</dbReference>
<dbReference type="CDD" id="cd20777">
    <property type="entry name" value="8prop_heme-binding_NirN"/>
    <property type="match status" value="1"/>
</dbReference>
<comment type="caution">
    <text evidence="7">The sequence shown here is derived from an EMBL/GenBank/DDBJ whole genome shotgun (WGS) entry which is preliminary data.</text>
</comment>
<evidence type="ECO:0000259" key="6">
    <source>
        <dbReference type="PROSITE" id="PS51007"/>
    </source>
</evidence>
<sequence>MIRPMNSFKAATTVLLALAAGLCAIAPARAEPDAAALYREHCAECHAESRLGGIGPALIPETLTRIRGPVMEEVITHGRPATQMEGFGDVLKKDEIAALAAYLQTPLAEIPAWGPDEIAASREMAGDYTPAPAPVFSADPMNVTLVVETGDHHVSVLDGDSFDVLDRFATPFAVHGGPKFSPDGHFVFIMSRDGWVQKYDVWSLKEVGRVRAGLNSRNIAMSHDGRWLAVANYLPRTLTILSTADLSVVKVVDVVARNGEKSRVSAVYQAPQRKSFILALKDAPEIWEIATDPAAGPFHDGFVHSYEAGMTEALAAEKGLFARRRIAIEEPLDDFFFTPDYRNLIGTNRAGDRGVVVNLDVGREIATLPLPGMPHLGSGIVWTSKGRRVMATPHLREGVISVIDIDDWTVVATIKTGGPGFFLRSHENTPYVWADVFFGPNRDVMHVIDKETLKIVKTLKPVPGATVAHTEFTRDGRYALVSVWEDDGALLVYDARTLEEVRRLPMKKPSGKYNVWNKITFSDGTSH</sequence>
<keyword evidence="5" id="KW-0732">Signal</keyword>
<proteinExistence type="predicted"/>
<accession>A0A327JXL9</accession>
<dbReference type="PANTHER" id="PTHR47197">
    <property type="entry name" value="PROTEIN NIRF"/>
    <property type="match status" value="1"/>
</dbReference>
<evidence type="ECO:0000256" key="2">
    <source>
        <dbReference type="ARBA" id="ARBA00022723"/>
    </source>
</evidence>
<dbReference type="InterPro" id="IPR009056">
    <property type="entry name" value="Cyt_c-like_dom"/>
</dbReference>
<dbReference type="GO" id="GO:0046872">
    <property type="term" value="F:metal ion binding"/>
    <property type="evidence" value="ECO:0007669"/>
    <property type="project" value="UniProtKB-KW"/>
</dbReference>
<name>A0A327JXL9_9HYPH</name>
<evidence type="ECO:0000256" key="1">
    <source>
        <dbReference type="ARBA" id="ARBA00022617"/>
    </source>
</evidence>
<dbReference type="OrthoDB" id="5290932at2"/>
<dbReference type="InterPro" id="IPR051200">
    <property type="entry name" value="Host-pathogen_enzymatic-act"/>
</dbReference>
<dbReference type="PANTHER" id="PTHR47197:SF3">
    <property type="entry name" value="DIHYDRO-HEME D1 DEHYDROGENASE"/>
    <property type="match status" value="1"/>
</dbReference>
<dbReference type="Proteomes" id="UP000249299">
    <property type="component" value="Unassembled WGS sequence"/>
</dbReference>
<dbReference type="InterPro" id="IPR011048">
    <property type="entry name" value="Haem_d1_sf"/>
</dbReference>
<dbReference type="Pfam" id="PF02239">
    <property type="entry name" value="Cytochrom_D1"/>
    <property type="match status" value="2"/>
</dbReference>
<dbReference type="GO" id="GO:0020037">
    <property type="term" value="F:heme binding"/>
    <property type="evidence" value="ECO:0007669"/>
    <property type="project" value="InterPro"/>
</dbReference>
<keyword evidence="1 4" id="KW-0349">Heme</keyword>
<keyword evidence="3 4" id="KW-0408">Iron</keyword>
<dbReference type="Gene3D" id="1.10.760.10">
    <property type="entry name" value="Cytochrome c-like domain"/>
    <property type="match status" value="1"/>
</dbReference>
<evidence type="ECO:0000256" key="5">
    <source>
        <dbReference type="SAM" id="SignalP"/>
    </source>
</evidence>
<dbReference type="Pfam" id="PF13442">
    <property type="entry name" value="Cytochrome_CBB3"/>
    <property type="match status" value="1"/>
</dbReference>
<protein>
    <submittedName>
        <fullName evidence="7">Cytochrome C oxidase Cbb3</fullName>
    </submittedName>
</protein>
<dbReference type="AlphaFoldDB" id="A0A327JXL9"/>
<feature type="chain" id="PRO_5016234606" evidence="5">
    <location>
        <begin position="31"/>
        <end position="527"/>
    </location>
</feature>
<dbReference type="SUPFAM" id="SSF51004">
    <property type="entry name" value="C-terminal (heme d1) domain of cytochrome cd1-nitrite reductase"/>
    <property type="match status" value="1"/>
</dbReference>
<reference evidence="7 8" key="1">
    <citation type="submission" date="2017-07" db="EMBL/GenBank/DDBJ databases">
        <title>Draft Genome Sequences of Select Purple Nonsulfur Bacteria.</title>
        <authorList>
            <person name="Lasarre B."/>
            <person name="Mckinlay J.B."/>
        </authorList>
    </citation>
    <scope>NUCLEOTIDE SEQUENCE [LARGE SCALE GENOMIC DNA]</scope>
    <source>
        <strain evidence="7 8">DSM 11290</strain>
    </source>
</reference>
<organism evidence="7 8">
    <name type="scientific">Rhodobium orientis</name>
    <dbReference type="NCBI Taxonomy" id="34017"/>
    <lineage>
        <taxon>Bacteria</taxon>
        <taxon>Pseudomonadati</taxon>
        <taxon>Pseudomonadota</taxon>
        <taxon>Alphaproteobacteria</taxon>
        <taxon>Hyphomicrobiales</taxon>
        <taxon>Rhodobiaceae</taxon>
        <taxon>Rhodobium</taxon>
    </lineage>
</organism>
<keyword evidence="2 4" id="KW-0479">Metal-binding</keyword>